<sequence>MTRLGQDVDQTQLVGAYGGQVVTGERQLHGDRVRNALRQPQQPPPPATRPRLTSGMPNAESRAATIRSVASASSVPPANA</sequence>
<reference evidence="2 3" key="1">
    <citation type="submission" date="2017-02" db="EMBL/GenBank/DDBJ databases">
        <title>Complete genome sequences of Mycobacterium kansasii strains isolated from rhesus macaques.</title>
        <authorList>
            <person name="Panda A."/>
            <person name="Nagaraj S."/>
            <person name="Zhao X."/>
            <person name="Tettelin H."/>
            <person name="Detolla L.J."/>
        </authorList>
    </citation>
    <scope>NUCLEOTIDE SEQUENCE [LARGE SCALE GENOMIC DNA]</scope>
    <source>
        <strain evidence="2 3">11-3813</strain>
    </source>
</reference>
<accession>A0A1V3WQF2</accession>
<organism evidence="2 3">
    <name type="scientific">Mycobacterium kansasii</name>
    <dbReference type="NCBI Taxonomy" id="1768"/>
    <lineage>
        <taxon>Bacteria</taxon>
        <taxon>Bacillati</taxon>
        <taxon>Actinomycetota</taxon>
        <taxon>Actinomycetes</taxon>
        <taxon>Mycobacteriales</taxon>
        <taxon>Mycobacteriaceae</taxon>
        <taxon>Mycobacterium</taxon>
    </lineage>
</organism>
<evidence type="ECO:0000256" key="1">
    <source>
        <dbReference type="SAM" id="MobiDB-lite"/>
    </source>
</evidence>
<evidence type="ECO:0000313" key="3">
    <source>
        <dbReference type="Proteomes" id="UP000189229"/>
    </source>
</evidence>
<gene>
    <name evidence="2" type="ORF">BZL30_6844</name>
</gene>
<proteinExistence type="predicted"/>
<comment type="caution">
    <text evidence="2">The sequence shown here is derived from an EMBL/GenBank/DDBJ whole genome shotgun (WGS) entry which is preliminary data.</text>
</comment>
<dbReference type="Proteomes" id="UP000189229">
    <property type="component" value="Unassembled WGS sequence"/>
</dbReference>
<evidence type="ECO:0000313" key="2">
    <source>
        <dbReference type="EMBL" id="OOK69194.1"/>
    </source>
</evidence>
<name>A0A1V3WQF2_MYCKA</name>
<dbReference type="AlphaFoldDB" id="A0A1V3WQF2"/>
<feature type="region of interest" description="Disordered" evidence="1">
    <location>
        <begin position="23"/>
        <end position="80"/>
    </location>
</feature>
<feature type="compositionally biased region" description="Low complexity" evidence="1">
    <location>
        <begin position="68"/>
        <end position="80"/>
    </location>
</feature>
<dbReference type="EMBL" id="MVBM01000007">
    <property type="protein sequence ID" value="OOK69194.1"/>
    <property type="molecule type" value="Genomic_DNA"/>
</dbReference>
<protein>
    <submittedName>
        <fullName evidence="2">Uncharacterized protein</fullName>
    </submittedName>
</protein>